<keyword evidence="4 5" id="KW-0371">Homeobox</keyword>
<reference evidence="7" key="1">
    <citation type="submission" date="2021-01" db="EMBL/GenBank/DDBJ databases">
        <authorList>
            <person name="Corre E."/>
            <person name="Pelletier E."/>
            <person name="Niang G."/>
            <person name="Scheremetjew M."/>
            <person name="Finn R."/>
            <person name="Kale V."/>
            <person name="Holt S."/>
            <person name="Cochrane G."/>
            <person name="Meng A."/>
            <person name="Brown T."/>
            <person name="Cohen L."/>
        </authorList>
    </citation>
    <scope>NUCLEOTIDE SEQUENCE</scope>
    <source>
        <strain evidence="7">CCMP494</strain>
    </source>
</reference>
<accession>A0A7S0KKB7</accession>
<feature type="DNA-binding region" description="Homeobox" evidence="4">
    <location>
        <begin position="228"/>
        <end position="287"/>
    </location>
</feature>
<evidence type="ECO:0000256" key="3">
    <source>
        <dbReference type="ARBA" id="ARBA00023163"/>
    </source>
</evidence>
<evidence type="ECO:0000313" key="7">
    <source>
        <dbReference type="EMBL" id="CAD8583310.1"/>
    </source>
</evidence>
<dbReference type="InterPro" id="IPR050762">
    <property type="entry name" value="HD-ZIP_Homeobox_LZ_Class_II"/>
</dbReference>
<name>A0A7S0KKB7_MICPS</name>
<dbReference type="PANTHER" id="PTHR45714:SF34">
    <property type="entry name" value="HOMEOBOX-LEUCINE ZIPPER PROTEIN HAT9"/>
    <property type="match status" value="1"/>
</dbReference>
<gene>
    <name evidence="7" type="ORF">MSP1404_LOCUS3987</name>
</gene>
<dbReference type="CDD" id="cd00086">
    <property type="entry name" value="homeodomain"/>
    <property type="match status" value="2"/>
</dbReference>
<dbReference type="AlphaFoldDB" id="A0A7S0KKB7"/>
<dbReference type="InterPro" id="IPR009057">
    <property type="entry name" value="Homeodomain-like_sf"/>
</dbReference>
<evidence type="ECO:0000256" key="4">
    <source>
        <dbReference type="PROSITE-ProRule" id="PRU00108"/>
    </source>
</evidence>
<dbReference type="SUPFAM" id="SSF46689">
    <property type="entry name" value="Homeodomain-like"/>
    <property type="match status" value="2"/>
</dbReference>
<dbReference type="PANTHER" id="PTHR45714">
    <property type="entry name" value="HOMEOBOX-LEUCINE ZIPPER PROTEIN HAT14"/>
    <property type="match status" value="1"/>
</dbReference>
<keyword evidence="2" id="KW-0805">Transcription regulation</keyword>
<keyword evidence="3" id="KW-0804">Transcription</keyword>
<feature type="domain" description="Homeobox" evidence="6">
    <location>
        <begin position="149"/>
        <end position="214"/>
    </location>
</feature>
<protein>
    <recommendedName>
        <fullName evidence="6">Homeobox domain-containing protein</fullName>
    </recommendedName>
</protein>
<evidence type="ECO:0000256" key="1">
    <source>
        <dbReference type="ARBA" id="ARBA00004123"/>
    </source>
</evidence>
<dbReference type="GO" id="GO:0005634">
    <property type="term" value="C:nucleus"/>
    <property type="evidence" value="ECO:0007669"/>
    <property type="project" value="UniProtKB-SubCell"/>
</dbReference>
<keyword evidence="4 5" id="KW-0539">Nucleus</keyword>
<evidence type="ECO:0000256" key="5">
    <source>
        <dbReference type="RuleBase" id="RU000682"/>
    </source>
</evidence>
<evidence type="ECO:0000256" key="2">
    <source>
        <dbReference type="ARBA" id="ARBA00023015"/>
    </source>
</evidence>
<organism evidence="7">
    <name type="scientific">Micromonas pusilla</name>
    <name type="common">Picoplanktonic green alga</name>
    <name type="synonym">Chromulina pusilla</name>
    <dbReference type="NCBI Taxonomy" id="38833"/>
    <lineage>
        <taxon>Eukaryota</taxon>
        <taxon>Viridiplantae</taxon>
        <taxon>Chlorophyta</taxon>
        <taxon>Mamiellophyceae</taxon>
        <taxon>Mamiellales</taxon>
        <taxon>Mamiellaceae</taxon>
        <taxon>Micromonas</taxon>
    </lineage>
</organism>
<dbReference type="EMBL" id="HBEV01005234">
    <property type="protein sequence ID" value="CAD8583310.1"/>
    <property type="molecule type" value="Transcribed_RNA"/>
</dbReference>
<keyword evidence="4 5" id="KW-0238">DNA-binding</keyword>
<feature type="DNA-binding region" description="Homeobox" evidence="4">
    <location>
        <begin position="151"/>
        <end position="215"/>
    </location>
</feature>
<sequence>MDSGEPTPAYQLVIGNDHPPEGGLTHCTAQSTSEGVPTKVKGRGWKAKPYCQNTWSTRQDGQRRLEALLNKAANTPDFKPASPTGDRLSGDAAQLLVDFIQRPVIRQQLQPLGVGTILGKKRKKKPLLDEDGNPTLTAKKKKPVLISEDTGRRVKTRLSAQQTEYMQERFAEKPRWKPQECAELLKVLNTMGPEVTADQAYRWFDNRRNKKPTKVSSAMNDSGATTSHIMKTSRISKDEREMLETAYSQDCAPDMHKRAAIAAAIGISTRQVTNWFARRQASQRPAMPRSLLANVDHGGGDDIGLLSRGLVEGLLPGNSTAGVQGGSQMTLPETLAAQSDLGLGIHHPELYGNLPTSHSPVPQGVVTRVWGW</sequence>
<dbReference type="InterPro" id="IPR001356">
    <property type="entry name" value="HD"/>
</dbReference>
<dbReference type="GO" id="GO:0003677">
    <property type="term" value="F:DNA binding"/>
    <property type="evidence" value="ECO:0007669"/>
    <property type="project" value="UniProtKB-UniRule"/>
</dbReference>
<dbReference type="PROSITE" id="PS50071">
    <property type="entry name" value="HOMEOBOX_2"/>
    <property type="match status" value="2"/>
</dbReference>
<evidence type="ECO:0000259" key="6">
    <source>
        <dbReference type="PROSITE" id="PS50071"/>
    </source>
</evidence>
<dbReference type="SMART" id="SM00389">
    <property type="entry name" value="HOX"/>
    <property type="match status" value="2"/>
</dbReference>
<comment type="subcellular location">
    <subcellularLocation>
        <location evidence="1 4 5">Nucleus</location>
    </subcellularLocation>
</comment>
<feature type="domain" description="Homeobox" evidence="6">
    <location>
        <begin position="226"/>
        <end position="286"/>
    </location>
</feature>
<proteinExistence type="predicted"/>
<dbReference type="Gene3D" id="1.10.10.60">
    <property type="entry name" value="Homeodomain-like"/>
    <property type="match status" value="2"/>
</dbReference>
<dbReference type="Pfam" id="PF00046">
    <property type="entry name" value="Homeodomain"/>
    <property type="match status" value="1"/>
</dbReference>